<gene>
    <name evidence="3" type="ORF">MUN79_02580</name>
</gene>
<protein>
    <recommendedName>
        <fullName evidence="2">DUF6799 domain-containing protein</fullName>
    </recommendedName>
</protein>
<dbReference type="EMBL" id="CP095046">
    <property type="protein sequence ID" value="UOQ72891.1"/>
    <property type="molecule type" value="Genomic_DNA"/>
</dbReference>
<reference evidence="3" key="1">
    <citation type="submission" date="2022-04" db="EMBL/GenBank/DDBJ databases">
        <title>Hymenobacter sp. isolated from the air.</title>
        <authorList>
            <person name="Won M."/>
            <person name="Lee C.-M."/>
            <person name="Woen H.-Y."/>
            <person name="Kwon S.-W."/>
        </authorList>
    </citation>
    <scope>NUCLEOTIDE SEQUENCE</scope>
    <source>
        <strain evidence="3">5116S-3</strain>
    </source>
</reference>
<keyword evidence="4" id="KW-1185">Reference proteome</keyword>
<evidence type="ECO:0000259" key="2">
    <source>
        <dbReference type="Pfam" id="PF20606"/>
    </source>
</evidence>
<sequence>MAASFSAPGQSRSRNDGFQRQDGAMFVIRNGVRRPMTRDAHLPNGRIITRDGFVVSRDGHRTELAEGKGCDLNGTVVSVTGGGNAPVLLAPAGTAAVGPPTAAAAYLRQVDRGKGKGRGWGHHKKPKHGKGKHKKHDD</sequence>
<evidence type="ECO:0000256" key="1">
    <source>
        <dbReference type="SAM" id="MobiDB-lite"/>
    </source>
</evidence>
<accession>A0A8T9Q914</accession>
<organism evidence="3 4">
    <name type="scientific">Hymenobacter cellulosilyticus</name>
    <dbReference type="NCBI Taxonomy" id="2932248"/>
    <lineage>
        <taxon>Bacteria</taxon>
        <taxon>Pseudomonadati</taxon>
        <taxon>Bacteroidota</taxon>
        <taxon>Cytophagia</taxon>
        <taxon>Cytophagales</taxon>
        <taxon>Hymenobacteraceae</taxon>
        <taxon>Hymenobacter</taxon>
    </lineage>
</organism>
<dbReference type="KEGG" id="hcu:MUN79_02580"/>
<proteinExistence type="predicted"/>
<dbReference type="AlphaFoldDB" id="A0A8T9Q914"/>
<feature type="region of interest" description="Disordered" evidence="1">
    <location>
        <begin position="109"/>
        <end position="138"/>
    </location>
</feature>
<dbReference type="InterPro" id="IPR046478">
    <property type="entry name" value="DUF6799"/>
</dbReference>
<evidence type="ECO:0000313" key="4">
    <source>
        <dbReference type="Proteomes" id="UP000831796"/>
    </source>
</evidence>
<dbReference type="Proteomes" id="UP000831796">
    <property type="component" value="Chromosome"/>
</dbReference>
<feature type="region of interest" description="Disordered" evidence="1">
    <location>
        <begin position="1"/>
        <end position="21"/>
    </location>
</feature>
<dbReference type="RefSeq" id="WP_244676249.1">
    <property type="nucleotide sequence ID" value="NZ_CP095046.1"/>
</dbReference>
<feature type="domain" description="DUF6799" evidence="2">
    <location>
        <begin position="16"/>
        <end position="76"/>
    </location>
</feature>
<evidence type="ECO:0000313" key="3">
    <source>
        <dbReference type="EMBL" id="UOQ72891.1"/>
    </source>
</evidence>
<dbReference type="Pfam" id="PF20606">
    <property type="entry name" value="DUF6799"/>
    <property type="match status" value="1"/>
</dbReference>
<feature type="compositionally biased region" description="Basic residues" evidence="1">
    <location>
        <begin position="115"/>
        <end position="138"/>
    </location>
</feature>
<name>A0A8T9Q914_9BACT</name>